<dbReference type="AlphaFoldDB" id="A0A382N6T4"/>
<dbReference type="PANTHER" id="PTHR31891:SF1">
    <property type="entry name" value="FORMAMIDASE C869.04-RELATED"/>
    <property type="match status" value="1"/>
</dbReference>
<proteinExistence type="predicted"/>
<accession>A0A382N6T4</accession>
<evidence type="ECO:0008006" key="2">
    <source>
        <dbReference type="Google" id="ProtNLM"/>
    </source>
</evidence>
<dbReference type="Pfam" id="PF03069">
    <property type="entry name" value="FmdA_AmdA"/>
    <property type="match status" value="2"/>
</dbReference>
<dbReference type="GO" id="GO:0016811">
    <property type="term" value="F:hydrolase activity, acting on carbon-nitrogen (but not peptide) bonds, in linear amides"/>
    <property type="evidence" value="ECO:0007669"/>
    <property type="project" value="InterPro"/>
</dbReference>
<evidence type="ECO:0000313" key="1">
    <source>
        <dbReference type="EMBL" id="SVC56258.1"/>
    </source>
</evidence>
<dbReference type="EMBL" id="UINC01098046">
    <property type="protein sequence ID" value="SVC56258.1"/>
    <property type="molecule type" value="Genomic_DNA"/>
</dbReference>
<reference evidence="1" key="1">
    <citation type="submission" date="2018-05" db="EMBL/GenBank/DDBJ databases">
        <authorList>
            <person name="Lanie J.A."/>
            <person name="Ng W.-L."/>
            <person name="Kazmierczak K.M."/>
            <person name="Andrzejewski T.M."/>
            <person name="Davidsen T.M."/>
            <person name="Wayne K.J."/>
            <person name="Tettelin H."/>
            <person name="Glass J.I."/>
            <person name="Rusch D."/>
            <person name="Podicherti R."/>
            <person name="Tsui H.-C.T."/>
            <person name="Winkler M.E."/>
        </authorList>
    </citation>
    <scope>NUCLEOTIDE SEQUENCE</scope>
</reference>
<gene>
    <name evidence="1" type="ORF">METZ01_LOCUS309112</name>
</gene>
<dbReference type="InterPro" id="IPR004304">
    <property type="entry name" value="FmdA_AmdA"/>
</dbReference>
<dbReference type="SUPFAM" id="SSF141130">
    <property type="entry name" value="Acetamidase/Formamidase-like"/>
    <property type="match status" value="1"/>
</dbReference>
<dbReference type="PANTHER" id="PTHR31891">
    <property type="entry name" value="FORMAMIDASE C869.04-RELATED"/>
    <property type="match status" value="1"/>
</dbReference>
<protein>
    <recommendedName>
        <fullName evidence="2">Acetamidase</fullName>
    </recommendedName>
</protein>
<organism evidence="1">
    <name type="scientific">marine metagenome</name>
    <dbReference type="NCBI Taxonomy" id="408172"/>
    <lineage>
        <taxon>unclassified sequences</taxon>
        <taxon>metagenomes</taxon>
        <taxon>ecological metagenomes</taxon>
    </lineage>
</organism>
<name>A0A382N6T4_9ZZZZ</name>
<dbReference type="Gene3D" id="3.10.28.20">
    <property type="entry name" value="Acetamidase/Formamidase-like domains"/>
    <property type="match status" value="1"/>
</dbReference>
<sequence length="356" mass="39290">MRENMAMRELPVWYRRGSSLMVASLVTTMVCLVHAAPVQQVHRLEAGPTTVAFGYYWSEAKPVLHIASGDIIDVDTMLTSSPNRLEAMGLPPDQVQQSLREIYDQVAAEDRGPGGHILTGPVYVEGAEPGDVLQVDVLEIDLPILYGYNGCSGFTRENCPEDRTDRSRLFWLDADNMTADFAPGIVIPLDPFFGSMGVAPPADAGRWSSVPPWIHAGNIDNQEMVAGTTLYIPIWVPGALFEIGDGHAAQGDGEVDQTAIETALRGRLRLTVRKDMTLEWPVAETDTHWIVMGFDENLTEATRITINQTIAFLSERFGLSRGEAYRLISLAIDLRITQLVDQKVGVHAMIPKEIFK</sequence>
<dbReference type="Gene3D" id="2.60.120.580">
    <property type="entry name" value="Acetamidase/Formamidase-like domains"/>
    <property type="match status" value="2"/>
</dbReference>